<proteinExistence type="predicted"/>
<reference evidence="2 3" key="1">
    <citation type="journal article" date="2014" name="Genome Biol. Evol.">
        <title>The secreted proteins of Achlya hypogyna and Thraustotheca clavata identify the ancestral oomycete secretome and reveal gene acquisitions by horizontal gene transfer.</title>
        <authorList>
            <person name="Misner I."/>
            <person name="Blouin N."/>
            <person name="Leonard G."/>
            <person name="Richards T.A."/>
            <person name="Lane C.E."/>
        </authorList>
    </citation>
    <scope>NUCLEOTIDE SEQUENCE [LARGE SCALE GENOMIC DNA]</scope>
    <source>
        <strain evidence="2 3">ATCC 34112</strain>
    </source>
</reference>
<dbReference type="OrthoDB" id="129641at2759"/>
<keyword evidence="3" id="KW-1185">Reference proteome</keyword>
<dbReference type="EMBL" id="JNBS01003069">
    <property type="protein sequence ID" value="OQR88671.1"/>
    <property type="molecule type" value="Genomic_DNA"/>
</dbReference>
<dbReference type="AlphaFoldDB" id="A0A1V9YSR5"/>
<name>A0A1V9YSR5_9STRA</name>
<dbReference type="Proteomes" id="UP000243217">
    <property type="component" value="Unassembled WGS sequence"/>
</dbReference>
<gene>
    <name evidence="2" type="ORF">THRCLA_22819</name>
</gene>
<comment type="caution">
    <text evidence="2">The sequence shown here is derived from an EMBL/GenBank/DDBJ whole genome shotgun (WGS) entry which is preliminary data.</text>
</comment>
<keyword evidence="1" id="KW-0812">Transmembrane</keyword>
<evidence type="ECO:0000256" key="1">
    <source>
        <dbReference type="SAM" id="Phobius"/>
    </source>
</evidence>
<evidence type="ECO:0000313" key="3">
    <source>
        <dbReference type="Proteomes" id="UP000243217"/>
    </source>
</evidence>
<evidence type="ECO:0000313" key="2">
    <source>
        <dbReference type="EMBL" id="OQR88671.1"/>
    </source>
</evidence>
<feature type="non-terminal residue" evidence="2">
    <location>
        <position position="1"/>
    </location>
</feature>
<protein>
    <submittedName>
        <fullName evidence="2">Crinkler (CRN) family protein</fullName>
    </submittedName>
</protein>
<organism evidence="2 3">
    <name type="scientific">Thraustotheca clavata</name>
    <dbReference type="NCBI Taxonomy" id="74557"/>
    <lineage>
        <taxon>Eukaryota</taxon>
        <taxon>Sar</taxon>
        <taxon>Stramenopiles</taxon>
        <taxon>Oomycota</taxon>
        <taxon>Saprolegniomycetes</taxon>
        <taxon>Saprolegniales</taxon>
        <taxon>Achlyaceae</taxon>
        <taxon>Thraustotheca</taxon>
    </lineage>
</organism>
<keyword evidence="1" id="KW-0472">Membrane</keyword>
<keyword evidence="1" id="KW-1133">Transmembrane helix</keyword>
<accession>A0A1V9YSR5</accession>
<feature type="transmembrane region" description="Helical" evidence="1">
    <location>
        <begin position="193"/>
        <end position="215"/>
    </location>
</feature>
<sequence>EDGFNKDELKNYQDKGQLIRENHQEYCIKIFSKIDQIYTEFVREYRSICFFWVFWYWQIATRVCFRRQPYYYWLSTPVGVVSQSAYKCFSSISRAFRYVVERDNPADEIEGDIVFELSDFYRNRDLWTYGLIVALLEHASSDKYQNAREIIRLDEKTILNVKRCNLKYVHAAIEKMRNEKKLLPFFILDEMDLTTILVVLCQFSNIIFFLFANYLL</sequence>